<evidence type="ECO:0000256" key="1">
    <source>
        <dbReference type="SAM" id="MobiDB-lite"/>
    </source>
</evidence>
<dbReference type="EMBL" id="CAJFCV020000001">
    <property type="protein sequence ID" value="CAG9086828.1"/>
    <property type="molecule type" value="Genomic_DNA"/>
</dbReference>
<organism evidence="3 5">
    <name type="scientific">Bursaphelenchus xylophilus</name>
    <name type="common">Pinewood nematode worm</name>
    <name type="synonym">Aphelenchoides xylophilus</name>
    <dbReference type="NCBI Taxonomy" id="6326"/>
    <lineage>
        <taxon>Eukaryota</taxon>
        <taxon>Metazoa</taxon>
        <taxon>Ecdysozoa</taxon>
        <taxon>Nematoda</taxon>
        <taxon>Chromadorea</taxon>
        <taxon>Rhabditida</taxon>
        <taxon>Tylenchina</taxon>
        <taxon>Tylenchomorpha</taxon>
        <taxon>Aphelenchoidea</taxon>
        <taxon>Aphelenchoididae</taxon>
        <taxon>Bursaphelenchus</taxon>
    </lineage>
</organism>
<evidence type="ECO:0000313" key="4">
    <source>
        <dbReference type="Proteomes" id="UP000659654"/>
    </source>
</evidence>
<reference evidence="5" key="1">
    <citation type="submission" date="2016-11" db="UniProtKB">
        <authorList>
            <consortium name="WormBaseParasite"/>
        </authorList>
    </citation>
    <scope>IDENTIFICATION</scope>
</reference>
<reference evidence="2" key="2">
    <citation type="submission" date="2020-09" db="EMBL/GenBank/DDBJ databases">
        <authorList>
            <person name="Kikuchi T."/>
        </authorList>
    </citation>
    <scope>NUCLEOTIDE SEQUENCE</scope>
    <source>
        <strain evidence="2">Ka4C1</strain>
    </source>
</reference>
<dbReference type="Proteomes" id="UP000582659">
    <property type="component" value="Unassembled WGS sequence"/>
</dbReference>
<dbReference type="WBParaSite" id="BXY_0903800.1">
    <property type="protein sequence ID" value="BXY_0903800.1"/>
    <property type="gene ID" value="BXY_0903800"/>
</dbReference>
<protein>
    <submittedName>
        <fullName evidence="2">(pine wood nematode) hypothetical protein</fullName>
    </submittedName>
</protein>
<dbReference type="Proteomes" id="UP000659654">
    <property type="component" value="Unassembled WGS sequence"/>
</dbReference>
<proteinExistence type="predicted"/>
<evidence type="ECO:0000313" key="2">
    <source>
        <dbReference type="EMBL" id="CAD5210691.1"/>
    </source>
</evidence>
<name>A0A1I7S7P7_BURXY</name>
<dbReference type="OrthoDB" id="5874614at2759"/>
<evidence type="ECO:0000313" key="3">
    <source>
        <dbReference type="Proteomes" id="UP000095284"/>
    </source>
</evidence>
<dbReference type="AlphaFoldDB" id="A0A1I7S7P7"/>
<dbReference type="Proteomes" id="UP000095284">
    <property type="component" value="Unplaced"/>
</dbReference>
<gene>
    <name evidence="2" type="ORF">BXYJ_LOCUS2055</name>
</gene>
<keyword evidence="4" id="KW-1185">Reference proteome</keyword>
<sequence length="182" mass="20846">MPLESRVPTPECSKSPEGSKKVVDDSTPTLPYKEVLKIMKKHYRDQTPTRSKSPSRCRRSLRLNAIEASEPLPSFENPNTFNNRIRRRMIELQNLDTRKLRHELSSQPSALETPAGADRPIYNLMNASSVNRKYVDDMAEEHLEGGTMPGESELQKEEGARFLQRVLFTLPAKFLEFSMKIL</sequence>
<feature type="region of interest" description="Disordered" evidence="1">
    <location>
        <begin position="1"/>
        <end position="28"/>
    </location>
</feature>
<dbReference type="SMR" id="A0A1I7S7P7"/>
<evidence type="ECO:0000313" key="5">
    <source>
        <dbReference type="WBParaSite" id="BXY_0903800.1"/>
    </source>
</evidence>
<accession>A0A1I7S7P7</accession>
<dbReference type="EMBL" id="CAJFDI010000001">
    <property type="protein sequence ID" value="CAD5210691.1"/>
    <property type="molecule type" value="Genomic_DNA"/>
</dbReference>